<dbReference type="PANTHER" id="PTHR42815:SF2">
    <property type="entry name" value="FAD-BINDING, PUTATIVE (AFU_ORTHOLOGUE AFUA_6G07600)-RELATED"/>
    <property type="match status" value="1"/>
</dbReference>
<dbReference type="InterPro" id="IPR024029">
    <property type="entry name" value="Pyridox_Oxase_FMN-dep"/>
</dbReference>
<protein>
    <recommendedName>
        <fullName evidence="1">Pyridoxamine 5'-phosphate oxidase N-terminal domain-containing protein</fullName>
    </recommendedName>
</protein>
<gene>
    <name evidence="2" type="ORF">FHS87_002899</name>
</gene>
<dbReference type="AlphaFoldDB" id="A0A840YEP7"/>
<evidence type="ECO:0000259" key="1">
    <source>
        <dbReference type="Pfam" id="PF01243"/>
    </source>
</evidence>
<comment type="caution">
    <text evidence="2">The sequence shown here is derived from an EMBL/GenBank/DDBJ whole genome shotgun (WGS) entry which is preliminary data.</text>
</comment>
<evidence type="ECO:0000313" key="3">
    <source>
        <dbReference type="Proteomes" id="UP000580654"/>
    </source>
</evidence>
<accession>A0A840YEP7</accession>
<proteinExistence type="predicted"/>
<dbReference type="PANTHER" id="PTHR42815">
    <property type="entry name" value="FAD-BINDING, PUTATIVE (AFU_ORTHOLOGUE AFUA_6G07600)-RELATED"/>
    <property type="match status" value="1"/>
</dbReference>
<dbReference type="EMBL" id="JACIJD010000012">
    <property type="protein sequence ID" value="MBB5694847.1"/>
    <property type="molecule type" value="Genomic_DNA"/>
</dbReference>
<name>A0A840YEP7_9PROT</name>
<dbReference type="Proteomes" id="UP000580654">
    <property type="component" value="Unassembled WGS sequence"/>
</dbReference>
<organism evidence="2 3">
    <name type="scientific">Muricoccus pecuniae</name>
    <dbReference type="NCBI Taxonomy" id="693023"/>
    <lineage>
        <taxon>Bacteria</taxon>
        <taxon>Pseudomonadati</taxon>
        <taxon>Pseudomonadota</taxon>
        <taxon>Alphaproteobacteria</taxon>
        <taxon>Acetobacterales</taxon>
        <taxon>Roseomonadaceae</taxon>
        <taxon>Muricoccus</taxon>
    </lineage>
</organism>
<dbReference type="RefSeq" id="WP_184519596.1">
    <property type="nucleotide sequence ID" value="NZ_JACIJD010000012.1"/>
</dbReference>
<dbReference type="NCBIfam" id="TIGR04025">
    <property type="entry name" value="PPOX_FMN_DR2398"/>
    <property type="match status" value="1"/>
</dbReference>
<keyword evidence="3" id="KW-1185">Reference proteome</keyword>
<dbReference type="InterPro" id="IPR012349">
    <property type="entry name" value="Split_barrel_FMN-bd"/>
</dbReference>
<sequence>MDANPSSDPFAIASPAALATIYPAPKPVVATKATDRIGERSAAFIARSPFAVLSTVGERGPHASPRGDAPGFVQVLDEKTLALPDRRGNNRLDALRDVLDDPRVALLFLVPGMGETLRVHGTARITTDPALRERMAMGRTLPATVMLVSVTEVFMQCPRALLRAGLWSGQGKPEGVPTGGEMIDEHTAGRLSRDSYDNEMAPYCADNLY</sequence>
<evidence type="ECO:0000313" key="2">
    <source>
        <dbReference type="EMBL" id="MBB5694847.1"/>
    </source>
</evidence>
<reference evidence="2 3" key="1">
    <citation type="submission" date="2020-08" db="EMBL/GenBank/DDBJ databases">
        <title>Genomic Encyclopedia of Type Strains, Phase IV (KMG-IV): sequencing the most valuable type-strain genomes for metagenomic binning, comparative biology and taxonomic classification.</title>
        <authorList>
            <person name="Goeker M."/>
        </authorList>
    </citation>
    <scope>NUCLEOTIDE SEQUENCE [LARGE SCALE GENOMIC DNA]</scope>
    <source>
        <strain evidence="2 3">DSM 25622</strain>
    </source>
</reference>
<dbReference type="InterPro" id="IPR011576">
    <property type="entry name" value="Pyridox_Oxase_N"/>
</dbReference>
<dbReference type="Gene3D" id="2.30.110.10">
    <property type="entry name" value="Electron Transport, Fmn-binding Protein, Chain A"/>
    <property type="match status" value="1"/>
</dbReference>
<dbReference type="SUPFAM" id="SSF50475">
    <property type="entry name" value="FMN-binding split barrel"/>
    <property type="match status" value="1"/>
</dbReference>
<feature type="domain" description="Pyridoxamine 5'-phosphate oxidase N-terminal" evidence="1">
    <location>
        <begin position="39"/>
        <end position="154"/>
    </location>
</feature>
<dbReference type="Pfam" id="PF01243">
    <property type="entry name" value="PNPOx_N"/>
    <property type="match status" value="1"/>
</dbReference>